<dbReference type="KEGG" id="lcre:Pla8534_29730"/>
<sequence>MHDTLFMEQWVFPFYLKILHGNYATQVIVGDELEKFHSDVHRALDAITPTITARLIRGQWREAITGSWFAGLKKYTEFQHQIGERLLASSACYAGQSHALAMASFADDTSVEYLTRYLDTYLRRPDCIYDQNWVMASLLWIDHDNSTNHSEPFLAPGGLWDQFTADKVTPDDNQAWTIDSNRKRFWRTMEYCRKHFMAL</sequence>
<dbReference type="RefSeq" id="WP_145053929.1">
    <property type="nucleotide sequence ID" value="NZ_CP036433.1"/>
</dbReference>
<gene>
    <name evidence="1" type="ORF">Pla8534_29730</name>
</gene>
<dbReference type="EMBL" id="CP036433">
    <property type="protein sequence ID" value="QDU95161.1"/>
    <property type="molecule type" value="Genomic_DNA"/>
</dbReference>
<reference evidence="1 2" key="1">
    <citation type="submission" date="2019-02" db="EMBL/GenBank/DDBJ databases">
        <title>Deep-cultivation of Planctomycetes and their phenomic and genomic characterization uncovers novel biology.</title>
        <authorList>
            <person name="Wiegand S."/>
            <person name="Jogler M."/>
            <person name="Boedeker C."/>
            <person name="Pinto D."/>
            <person name="Vollmers J."/>
            <person name="Rivas-Marin E."/>
            <person name="Kohn T."/>
            <person name="Peeters S.H."/>
            <person name="Heuer A."/>
            <person name="Rast P."/>
            <person name="Oberbeckmann S."/>
            <person name="Bunk B."/>
            <person name="Jeske O."/>
            <person name="Meyerdierks A."/>
            <person name="Storesund J.E."/>
            <person name="Kallscheuer N."/>
            <person name="Luecker S."/>
            <person name="Lage O.M."/>
            <person name="Pohl T."/>
            <person name="Merkel B.J."/>
            <person name="Hornburger P."/>
            <person name="Mueller R.-W."/>
            <person name="Bruemmer F."/>
            <person name="Labrenz M."/>
            <person name="Spormann A.M."/>
            <person name="Op den Camp H."/>
            <person name="Overmann J."/>
            <person name="Amann R."/>
            <person name="Jetten M.S.M."/>
            <person name="Mascher T."/>
            <person name="Medema M.H."/>
            <person name="Devos D.P."/>
            <person name="Kaster A.-K."/>
            <person name="Ovreas L."/>
            <person name="Rohde M."/>
            <person name="Galperin M.Y."/>
            <person name="Jogler C."/>
        </authorList>
    </citation>
    <scope>NUCLEOTIDE SEQUENCE [LARGE SCALE GENOMIC DNA]</scope>
    <source>
        <strain evidence="1 2">Pla85_3_4</strain>
    </source>
</reference>
<keyword evidence="2" id="KW-1185">Reference proteome</keyword>
<dbReference type="Pfam" id="PF19463">
    <property type="entry name" value="DUF6000"/>
    <property type="match status" value="1"/>
</dbReference>
<dbReference type="OrthoDB" id="8702693at2"/>
<accession>A0A518DTJ3</accession>
<proteinExistence type="predicted"/>
<dbReference type="InterPro" id="IPR046042">
    <property type="entry name" value="DUF6000"/>
</dbReference>
<name>A0A518DTJ3_9BACT</name>
<dbReference type="AlphaFoldDB" id="A0A518DTJ3"/>
<evidence type="ECO:0000313" key="2">
    <source>
        <dbReference type="Proteomes" id="UP000317648"/>
    </source>
</evidence>
<protein>
    <submittedName>
        <fullName evidence="1">Uncharacterized protein</fullName>
    </submittedName>
</protein>
<evidence type="ECO:0000313" key="1">
    <source>
        <dbReference type="EMBL" id="QDU95161.1"/>
    </source>
</evidence>
<organism evidence="1 2">
    <name type="scientific">Lignipirellula cremea</name>
    <dbReference type="NCBI Taxonomy" id="2528010"/>
    <lineage>
        <taxon>Bacteria</taxon>
        <taxon>Pseudomonadati</taxon>
        <taxon>Planctomycetota</taxon>
        <taxon>Planctomycetia</taxon>
        <taxon>Pirellulales</taxon>
        <taxon>Pirellulaceae</taxon>
        <taxon>Lignipirellula</taxon>
    </lineage>
</organism>
<dbReference type="Proteomes" id="UP000317648">
    <property type="component" value="Chromosome"/>
</dbReference>